<name>A0ABR2ZU40_9AGAR</name>
<feature type="transmembrane region" description="Helical" evidence="13">
    <location>
        <begin position="237"/>
        <end position="257"/>
    </location>
</feature>
<dbReference type="InterPro" id="IPR018083">
    <property type="entry name" value="Sterol_reductase_CS"/>
</dbReference>
<feature type="transmembrane region" description="Helical" evidence="13">
    <location>
        <begin position="307"/>
        <end position="326"/>
    </location>
</feature>
<evidence type="ECO:0000256" key="5">
    <source>
        <dbReference type="ARBA" id="ARBA00022955"/>
    </source>
</evidence>
<dbReference type="EC" id="1.3.1.70" evidence="14"/>
<evidence type="ECO:0000256" key="1">
    <source>
        <dbReference type="ARBA" id="ARBA00004141"/>
    </source>
</evidence>
<evidence type="ECO:0000256" key="10">
    <source>
        <dbReference type="ARBA" id="ARBA00023136"/>
    </source>
</evidence>
<accession>A0ABR2ZU40</accession>
<dbReference type="Proteomes" id="UP001437256">
    <property type="component" value="Unassembled WGS sequence"/>
</dbReference>
<feature type="transmembrane region" description="Helical" evidence="13">
    <location>
        <begin position="150"/>
        <end position="171"/>
    </location>
</feature>
<evidence type="ECO:0000256" key="6">
    <source>
        <dbReference type="ARBA" id="ARBA00022989"/>
    </source>
</evidence>
<keyword evidence="3" id="KW-0444">Lipid biosynthesis</keyword>
<keyword evidence="10 13" id="KW-0472">Membrane</keyword>
<evidence type="ECO:0000256" key="3">
    <source>
        <dbReference type="ARBA" id="ARBA00022516"/>
    </source>
</evidence>
<keyword evidence="12" id="KW-0753">Steroid metabolism</keyword>
<dbReference type="InterPro" id="IPR001171">
    <property type="entry name" value="ERG24_DHCR-like"/>
</dbReference>
<dbReference type="PANTHER" id="PTHR21257">
    <property type="entry name" value="DELTA(14)-STEROL REDUCTASE"/>
    <property type="match status" value="1"/>
</dbReference>
<evidence type="ECO:0000256" key="8">
    <source>
        <dbReference type="ARBA" id="ARBA00023011"/>
    </source>
</evidence>
<keyword evidence="8" id="KW-0756">Sterol biosynthesis</keyword>
<keyword evidence="6 13" id="KW-1133">Transmembrane helix</keyword>
<dbReference type="GO" id="GO:0050613">
    <property type="term" value="F:Delta14-sterol reductase activity"/>
    <property type="evidence" value="ECO:0007669"/>
    <property type="project" value="UniProtKB-EC"/>
</dbReference>
<evidence type="ECO:0000313" key="15">
    <source>
        <dbReference type="Proteomes" id="UP001437256"/>
    </source>
</evidence>
<feature type="transmembrane region" description="Helical" evidence="13">
    <location>
        <begin position="390"/>
        <end position="409"/>
    </location>
</feature>
<comment type="similarity">
    <text evidence="2">Belongs to the ERG4/ERG24 family.</text>
</comment>
<feature type="transmembrane region" description="Helical" evidence="13">
    <location>
        <begin position="81"/>
        <end position="98"/>
    </location>
</feature>
<protein>
    <submittedName>
        <fullName evidence="14">Erg24, C-14 sterol reductase</fullName>
        <ecNumber evidence="14">1.3.1.70</ecNumber>
    </submittedName>
</protein>
<organism evidence="14 15">
    <name type="scientific">Marasmius tenuissimus</name>
    <dbReference type="NCBI Taxonomy" id="585030"/>
    <lineage>
        <taxon>Eukaryota</taxon>
        <taxon>Fungi</taxon>
        <taxon>Dikarya</taxon>
        <taxon>Basidiomycota</taxon>
        <taxon>Agaricomycotina</taxon>
        <taxon>Agaricomycetes</taxon>
        <taxon>Agaricomycetidae</taxon>
        <taxon>Agaricales</taxon>
        <taxon>Marasmiineae</taxon>
        <taxon>Marasmiaceae</taxon>
        <taxon>Marasmius</taxon>
    </lineage>
</organism>
<evidence type="ECO:0000256" key="9">
    <source>
        <dbReference type="ARBA" id="ARBA00023098"/>
    </source>
</evidence>
<gene>
    <name evidence="14" type="primary">ERG24_2</name>
    <name evidence="14" type="ORF">AAF712_007947</name>
</gene>
<keyword evidence="15" id="KW-1185">Reference proteome</keyword>
<feature type="transmembrane region" description="Helical" evidence="13">
    <location>
        <begin position="277"/>
        <end position="295"/>
    </location>
</feature>
<evidence type="ECO:0000256" key="11">
    <source>
        <dbReference type="ARBA" id="ARBA00023166"/>
    </source>
</evidence>
<dbReference type="EMBL" id="JBBXMP010000052">
    <property type="protein sequence ID" value="KAL0065111.1"/>
    <property type="molecule type" value="Genomic_DNA"/>
</dbReference>
<feature type="transmembrane region" description="Helical" evidence="13">
    <location>
        <begin position="118"/>
        <end position="138"/>
    </location>
</feature>
<evidence type="ECO:0000256" key="7">
    <source>
        <dbReference type="ARBA" id="ARBA00023002"/>
    </source>
</evidence>
<evidence type="ECO:0000256" key="13">
    <source>
        <dbReference type="SAM" id="Phobius"/>
    </source>
</evidence>
<keyword evidence="4 13" id="KW-0812">Transmembrane</keyword>
<evidence type="ECO:0000256" key="4">
    <source>
        <dbReference type="ARBA" id="ARBA00022692"/>
    </source>
</evidence>
<keyword evidence="9" id="KW-0443">Lipid metabolism</keyword>
<comment type="subcellular location">
    <subcellularLocation>
        <location evidence="1">Membrane</location>
        <topology evidence="1">Multi-pass membrane protein</topology>
    </subcellularLocation>
</comment>
<evidence type="ECO:0000256" key="12">
    <source>
        <dbReference type="ARBA" id="ARBA00023221"/>
    </source>
</evidence>
<comment type="caution">
    <text evidence="14">The sequence shown here is derived from an EMBL/GenBank/DDBJ whole genome shotgun (WGS) entry which is preliminary data.</text>
</comment>
<dbReference type="PROSITE" id="PS01018">
    <property type="entry name" value="STEROL_REDUCT_2"/>
    <property type="match status" value="1"/>
</dbReference>
<dbReference type="Pfam" id="PF01222">
    <property type="entry name" value="ERG4_ERG24"/>
    <property type="match status" value="1"/>
</dbReference>
<keyword evidence="7 14" id="KW-0560">Oxidoreductase</keyword>
<evidence type="ECO:0000313" key="14">
    <source>
        <dbReference type="EMBL" id="KAL0065111.1"/>
    </source>
</evidence>
<reference evidence="14 15" key="1">
    <citation type="submission" date="2024-05" db="EMBL/GenBank/DDBJ databases">
        <title>A draft genome resource for the thread blight pathogen Marasmius tenuissimus strain MS-2.</title>
        <authorList>
            <person name="Yulfo-Soto G.E."/>
            <person name="Baruah I.K."/>
            <person name="Amoako-Attah I."/>
            <person name="Bukari Y."/>
            <person name="Meinhardt L.W."/>
            <person name="Bailey B.A."/>
            <person name="Cohen S.P."/>
        </authorList>
    </citation>
    <scope>NUCLEOTIDE SEQUENCE [LARGE SCALE GENOMIC DNA]</scope>
    <source>
        <strain evidence="14 15">MS-2</strain>
    </source>
</reference>
<dbReference type="Gene3D" id="1.20.120.1630">
    <property type="match status" value="1"/>
</dbReference>
<feature type="transmembrane region" description="Helical" evidence="13">
    <location>
        <begin position="20"/>
        <end position="40"/>
    </location>
</feature>
<keyword evidence="11" id="KW-1207">Sterol metabolism</keyword>
<dbReference type="PANTHER" id="PTHR21257:SF52">
    <property type="entry name" value="DELTA(14)-STEROL REDUCTASE TM7SF2"/>
    <property type="match status" value="1"/>
</dbReference>
<keyword evidence="5" id="KW-0752">Steroid biosynthesis</keyword>
<sequence>MSSSKKVADLNPRTTTYEFLGPPGAFLITIGVPILTYGLYFGCSEQTGGCPPPNLSTIPERVSGALADPNWWRGLWDTQATIMYFAWYAFCVAAWAVLPGATVEGTKMRNGETKKYKINAFSTFLLALGLAFGTIYRYGPSSFTFLYERWVGFVTASVLMSVVQALGVYFMSFQDGKLLALGGNSGSFIYDFYIGRELNPSIGSFDIKSFNELRPGLILWALIDISMACEQAVRRGGLANVTDSMWLVLLFQIGYVADGLYNEPAILTTMDITTDGFGFMLSVGDLAWVPFVYSLQARYLVFNQKELGPVISALIFLVNGSGYYIFRDANGEKNDFRNGKNPKNLQYFTTESGRKLLTTGWWGRSRHPNYLYVSSCVGDLLMALAWSLPTGFDTPITYFYVTYFLVLLIHRQRRDDENCETKYGKDWEKYKKMVPYRIIPYVY</sequence>
<evidence type="ECO:0000256" key="2">
    <source>
        <dbReference type="ARBA" id="ARBA00005402"/>
    </source>
</evidence>
<proteinExistence type="inferred from homology"/>